<dbReference type="NCBIfam" id="NF040521">
    <property type="entry name" value="C45_proenzyme"/>
    <property type="match status" value="1"/>
</dbReference>
<protein>
    <recommendedName>
        <fullName evidence="1">Peptidase C45 hydrolase domain-containing protein</fullName>
    </recommendedName>
</protein>
<name>A0A382NA84_9ZZZZ</name>
<reference evidence="2" key="1">
    <citation type="submission" date="2018-05" db="EMBL/GenBank/DDBJ databases">
        <authorList>
            <person name="Lanie J.A."/>
            <person name="Ng W.-L."/>
            <person name="Kazmierczak K.M."/>
            <person name="Andrzejewski T.M."/>
            <person name="Davidsen T.M."/>
            <person name="Wayne K.J."/>
            <person name="Tettelin H."/>
            <person name="Glass J.I."/>
            <person name="Rusch D."/>
            <person name="Podicherti R."/>
            <person name="Tsui H.-C.T."/>
            <person name="Winkler M.E."/>
        </authorList>
    </citation>
    <scope>NUCLEOTIDE SEQUENCE</scope>
</reference>
<organism evidence="2">
    <name type="scientific">marine metagenome</name>
    <dbReference type="NCBI Taxonomy" id="408172"/>
    <lineage>
        <taxon>unclassified sequences</taxon>
        <taxon>metagenomes</taxon>
        <taxon>ecological metagenomes</taxon>
    </lineage>
</organism>
<dbReference type="Gene3D" id="3.60.60.10">
    <property type="entry name" value="Penicillin V Acylase, Chain A"/>
    <property type="match status" value="1"/>
</dbReference>
<dbReference type="InterPro" id="IPR005079">
    <property type="entry name" value="Peptidase_C45_hydrolase"/>
</dbReference>
<dbReference type="Gene3D" id="1.10.10.2120">
    <property type="match status" value="1"/>
</dbReference>
<evidence type="ECO:0000313" key="2">
    <source>
        <dbReference type="EMBL" id="SVC57235.1"/>
    </source>
</evidence>
<proteinExistence type="predicted"/>
<dbReference type="InterPro" id="IPR047801">
    <property type="entry name" value="Peptidase_C45"/>
</dbReference>
<dbReference type="PANTHER" id="PTHR34180:SF1">
    <property type="entry name" value="BETA-ALANYL-DOPAMINE_CARCININE HYDROLASE"/>
    <property type="match status" value="1"/>
</dbReference>
<dbReference type="PANTHER" id="PTHR34180">
    <property type="entry name" value="PEPTIDASE C45"/>
    <property type="match status" value="1"/>
</dbReference>
<feature type="domain" description="Peptidase C45 hydrolase" evidence="1">
    <location>
        <begin position="101"/>
        <end position="202"/>
    </location>
</feature>
<evidence type="ECO:0000259" key="1">
    <source>
        <dbReference type="Pfam" id="PF03417"/>
    </source>
</evidence>
<sequence>MERTRKAVSISDESALVVATDSIERVRTYAPHLLEEMEGMAHSSGVSVERLMLLQIRNQLQSDDGGRGVAPAQRIDSTAAPAEAGCTSFAISAEASAVGSATGQNWDNDVELDPHTVVLTRRPDDKPAFFTITQAGLIAYIGVSDAGIGVCLNTLPAPARERGVPHYFTVRAIFESRSLDEAAAAVRRAERAIPANIMLATPQGPADFEVTLDDVFVLR</sequence>
<dbReference type="InterPro" id="IPR047794">
    <property type="entry name" value="C45_proenzyme-like"/>
</dbReference>
<dbReference type="EMBL" id="UINC01098594">
    <property type="protein sequence ID" value="SVC57235.1"/>
    <property type="molecule type" value="Genomic_DNA"/>
</dbReference>
<dbReference type="AlphaFoldDB" id="A0A382NA84"/>
<dbReference type="Pfam" id="PF03417">
    <property type="entry name" value="AAT"/>
    <property type="match status" value="1"/>
</dbReference>
<feature type="non-terminal residue" evidence="2">
    <location>
        <position position="219"/>
    </location>
</feature>
<accession>A0A382NA84</accession>
<gene>
    <name evidence="2" type="ORF">METZ01_LOCUS310089</name>
</gene>